<dbReference type="Pfam" id="PF13460">
    <property type="entry name" value="NAD_binding_10"/>
    <property type="match status" value="1"/>
</dbReference>
<proteinExistence type="predicted"/>
<name>A0A6J4SH01_9ACTN</name>
<sequence>MNVVVFGAAGKTGRAVVHQAKAAGHTVTAFVRHAGDYDVPDVEVREGDAQDAAAVDAALAGQDAVIDTIGGKTPYKATTLESSAARTIIASMRRQGARRLVVTSMIGEGDSVANMPVDQRPLLTTFLRGATPDKARMEEAVEASDLDWVIVRPAILDDDPATGHVRVYTPETGDEAHRIAREDLASFLVAQLSTDEHLRHAVTIANG</sequence>
<dbReference type="GO" id="GO:0042602">
    <property type="term" value="F:riboflavin reductase (NADPH) activity"/>
    <property type="evidence" value="ECO:0007669"/>
    <property type="project" value="TreeGrafter"/>
</dbReference>
<dbReference type="InterPro" id="IPR036291">
    <property type="entry name" value="NAD(P)-bd_dom_sf"/>
</dbReference>
<dbReference type="GO" id="GO:0004074">
    <property type="term" value="F:biliverdin reductase [NAD(P)H] activity"/>
    <property type="evidence" value="ECO:0007669"/>
    <property type="project" value="TreeGrafter"/>
</dbReference>
<dbReference type="PANTHER" id="PTHR43355:SF2">
    <property type="entry name" value="FLAVIN REDUCTASE (NADPH)"/>
    <property type="match status" value="1"/>
</dbReference>
<dbReference type="Gene3D" id="3.40.50.720">
    <property type="entry name" value="NAD(P)-binding Rossmann-like Domain"/>
    <property type="match status" value="1"/>
</dbReference>
<dbReference type="PANTHER" id="PTHR43355">
    <property type="entry name" value="FLAVIN REDUCTASE (NADPH)"/>
    <property type="match status" value="1"/>
</dbReference>
<evidence type="ECO:0000313" key="2">
    <source>
        <dbReference type="EMBL" id="CAA9499190.1"/>
    </source>
</evidence>
<protein>
    <recommendedName>
        <fullName evidence="1">NAD(P)-binding domain-containing protein</fullName>
    </recommendedName>
</protein>
<dbReference type="EMBL" id="CADCVK010000367">
    <property type="protein sequence ID" value="CAA9499190.1"/>
    <property type="molecule type" value="Genomic_DNA"/>
</dbReference>
<dbReference type="AlphaFoldDB" id="A0A6J4SH01"/>
<dbReference type="SUPFAM" id="SSF51735">
    <property type="entry name" value="NAD(P)-binding Rossmann-fold domains"/>
    <property type="match status" value="1"/>
</dbReference>
<organism evidence="2">
    <name type="scientific">uncultured Rubrobacteraceae bacterium</name>
    <dbReference type="NCBI Taxonomy" id="349277"/>
    <lineage>
        <taxon>Bacteria</taxon>
        <taxon>Bacillati</taxon>
        <taxon>Actinomycetota</taxon>
        <taxon>Rubrobacteria</taxon>
        <taxon>Rubrobacterales</taxon>
        <taxon>Rubrobacteraceae</taxon>
        <taxon>environmental samples</taxon>
    </lineage>
</organism>
<dbReference type="InterPro" id="IPR051606">
    <property type="entry name" value="Polyketide_Oxido-like"/>
</dbReference>
<reference evidence="2" key="1">
    <citation type="submission" date="2020-02" db="EMBL/GenBank/DDBJ databases">
        <authorList>
            <person name="Meier V. D."/>
        </authorList>
    </citation>
    <scope>NUCLEOTIDE SEQUENCE</scope>
    <source>
        <strain evidence="2">AVDCRST_MAG12</strain>
    </source>
</reference>
<gene>
    <name evidence="2" type="ORF">AVDCRST_MAG12-2571</name>
</gene>
<accession>A0A6J4SH01</accession>
<dbReference type="InterPro" id="IPR016040">
    <property type="entry name" value="NAD(P)-bd_dom"/>
</dbReference>
<evidence type="ECO:0000259" key="1">
    <source>
        <dbReference type="Pfam" id="PF13460"/>
    </source>
</evidence>
<feature type="domain" description="NAD(P)-binding" evidence="1">
    <location>
        <begin position="7"/>
        <end position="194"/>
    </location>
</feature>